<dbReference type="AlphaFoldDB" id="A0A9P5AJ89"/>
<dbReference type="InterPro" id="IPR001128">
    <property type="entry name" value="Cyt_P450"/>
</dbReference>
<organism evidence="7 8">
    <name type="scientific">Fusarium beomiforme</name>
    <dbReference type="NCBI Taxonomy" id="44412"/>
    <lineage>
        <taxon>Eukaryota</taxon>
        <taxon>Fungi</taxon>
        <taxon>Dikarya</taxon>
        <taxon>Ascomycota</taxon>
        <taxon>Pezizomycotina</taxon>
        <taxon>Sordariomycetes</taxon>
        <taxon>Hypocreomycetidae</taxon>
        <taxon>Hypocreales</taxon>
        <taxon>Nectriaceae</taxon>
        <taxon>Fusarium</taxon>
        <taxon>Fusarium burgessii species complex</taxon>
    </lineage>
</organism>
<proteinExistence type="inferred from homology"/>
<feature type="region of interest" description="Disordered" evidence="6">
    <location>
        <begin position="105"/>
        <end position="134"/>
    </location>
</feature>
<feature type="compositionally biased region" description="Basic and acidic residues" evidence="6">
    <location>
        <begin position="107"/>
        <end position="120"/>
    </location>
</feature>
<dbReference type="InterPro" id="IPR036396">
    <property type="entry name" value="Cyt_P450_sf"/>
</dbReference>
<keyword evidence="5 7" id="KW-0503">Monooxygenase</keyword>
<evidence type="ECO:0000313" key="7">
    <source>
        <dbReference type="EMBL" id="KAF4339770.1"/>
    </source>
</evidence>
<sequence>MELETRLELLFPGAKDAPKPAWTVFIAVNADPQTLVGPSWFSQGLFCQAASGSLGPDYDDLAGQFADLDAAEFNGWDGNLDIIPSLSMSSLNTLEAPAAMVSQDISPTKDHHDNNNHIEEPEADGDDDSDNSHDQGAIQELSLQLTAISQRATRAKRRLHRAGCPPPTVSSPEVNEAFEDTNNLLRIANNITNTCAHLCDEASSNSITLDYGLVFSALASHQHLLALFKAICNLIQRCLDSMTRVNQQRQQQQQRLHDGDIGPSSVAQFVMVLQLLTYLINRMDRNLAQVNGPDGHSLETSLSDQATPITPSTGYQDIVQSMLIHRGDKNNETGTLFAFALFNTLLFIRTTLRPKTFPPGPKGVPGLGNLLQIDKSFPFRTYSAWSKNIGEDTPLGVKKAASNVVVLNSGRLVRELFEKRGARYSDRPWQYINNDWILGDDLRIALFANNSSWLTRWWREFSHIFDVAAITRFRPVYGAETARLLVKLLESPNARRRDLEDVLVCWIVSVSCLGLCGRRPDHLGDHDFDVKQFRHDKEQYLSLLTPGAGDVFPLLHYFPEIFGLAAWKKKARYVRQQLLLAGTSFLNAAKEQRAALDEGQSIEWESLLAKILREQRGAKESMFTEKDIGMTGVQILSAAQRARNEIIEVLGDAPPKETDLTKLKYLEAFYNEIHRWRPVAPQAAAHSPSQDNIFEGYYIPKGTSVIANVWHIHHSEQDYDDPDEFIPERFLHHPYGMKLDDAHNPARLEGSGP</sequence>
<reference evidence="7" key="1">
    <citation type="journal article" date="2017" name="Mycologia">
        <title>Fusarium algeriense, sp. nov., a novel toxigenic crown rot pathogen of durum wheat from Algeria is nested in the Fusarium burgessii species complex.</title>
        <authorList>
            <person name="Laraba I."/>
            <person name="Keddad A."/>
            <person name="Boureghda H."/>
            <person name="Abdallah N."/>
            <person name="Vaughan M.M."/>
            <person name="Proctor R.H."/>
            <person name="Busman M."/>
            <person name="O'Donnell K."/>
        </authorList>
    </citation>
    <scope>NUCLEOTIDE SEQUENCE</scope>
    <source>
        <strain evidence="7">NRRL 25174</strain>
    </source>
</reference>
<gene>
    <name evidence="7" type="ORF">FBEOM_6308</name>
</gene>
<dbReference type="GO" id="GO:0016705">
    <property type="term" value="F:oxidoreductase activity, acting on paired donors, with incorporation or reduction of molecular oxygen"/>
    <property type="evidence" value="ECO:0007669"/>
    <property type="project" value="InterPro"/>
</dbReference>
<dbReference type="PANTHER" id="PTHR46300:SF2">
    <property type="entry name" value="CYTOCHROME P450 MONOOXYGENASE ALNH-RELATED"/>
    <property type="match status" value="1"/>
</dbReference>
<dbReference type="GO" id="GO:0005506">
    <property type="term" value="F:iron ion binding"/>
    <property type="evidence" value="ECO:0007669"/>
    <property type="project" value="InterPro"/>
</dbReference>
<dbReference type="SUPFAM" id="SSF48264">
    <property type="entry name" value="Cytochrome P450"/>
    <property type="match status" value="1"/>
</dbReference>
<protein>
    <submittedName>
        <fullName evidence="7">Cytochrome P450 monooxygenase 3 monooxygenase</fullName>
    </submittedName>
</protein>
<dbReference type="EMBL" id="PVQB02000265">
    <property type="protein sequence ID" value="KAF4339770.1"/>
    <property type="molecule type" value="Genomic_DNA"/>
</dbReference>
<reference evidence="7" key="2">
    <citation type="submission" date="2020-02" db="EMBL/GenBank/DDBJ databases">
        <title>Identification and distribution of gene clusters putatively required for synthesis of sphingolipid metabolism inhibitors in phylogenetically diverse species of the filamentous fungus Fusarium.</title>
        <authorList>
            <person name="Kim H.-S."/>
            <person name="Busman M."/>
            <person name="Brown D.W."/>
            <person name="Divon H."/>
            <person name="Uhlig S."/>
            <person name="Proctor R.H."/>
        </authorList>
    </citation>
    <scope>NUCLEOTIDE SEQUENCE</scope>
    <source>
        <strain evidence="7">NRRL 25174</strain>
    </source>
</reference>
<dbReference type="Proteomes" id="UP000730481">
    <property type="component" value="Unassembled WGS sequence"/>
</dbReference>
<dbReference type="GO" id="GO:0020037">
    <property type="term" value="F:heme binding"/>
    <property type="evidence" value="ECO:0007669"/>
    <property type="project" value="InterPro"/>
</dbReference>
<evidence type="ECO:0000256" key="6">
    <source>
        <dbReference type="SAM" id="MobiDB-lite"/>
    </source>
</evidence>
<dbReference type="GO" id="GO:0004497">
    <property type="term" value="F:monooxygenase activity"/>
    <property type="evidence" value="ECO:0007669"/>
    <property type="project" value="UniProtKB-KW"/>
</dbReference>
<dbReference type="OrthoDB" id="1470350at2759"/>
<dbReference type="InterPro" id="IPR002401">
    <property type="entry name" value="Cyt_P450_E_grp-I"/>
</dbReference>
<dbReference type="Gene3D" id="1.10.630.10">
    <property type="entry name" value="Cytochrome P450"/>
    <property type="match status" value="2"/>
</dbReference>
<evidence type="ECO:0000256" key="2">
    <source>
        <dbReference type="ARBA" id="ARBA00022723"/>
    </source>
</evidence>
<accession>A0A9P5AJ89</accession>
<evidence type="ECO:0000256" key="3">
    <source>
        <dbReference type="ARBA" id="ARBA00023002"/>
    </source>
</evidence>
<dbReference type="PANTHER" id="PTHR46300">
    <property type="entry name" value="P450, PUTATIVE (EUROFUNG)-RELATED-RELATED"/>
    <property type="match status" value="1"/>
</dbReference>
<evidence type="ECO:0000256" key="5">
    <source>
        <dbReference type="ARBA" id="ARBA00023033"/>
    </source>
</evidence>
<keyword evidence="2" id="KW-0479">Metal-binding</keyword>
<keyword evidence="3" id="KW-0560">Oxidoreductase</keyword>
<comment type="caution">
    <text evidence="7">The sequence shown here is derived from an EMBL/GenBank/DDBJ whole genome shotgun (WGS) entry which is preliminary data.</text>
</comment>
<dbReference type="PRINTS" id="PR00463">
    <property type="entry name" value="EP450I"/>
</dbReference>
<evidence type="ECO:0000256" key="1">
    <source>
        <dbReference type="ARBA" id="ARBA00010617"/>
    </source>
</evidence>
<keyword evidence="8" id="KW-1185">Reference proteome</keyword>
<comment type="similarity">
    <text evidence="1">Belongs to the cytochrome P450 family.</text>
</comment>
<evidence type="ECO:0000313" key="8">
    <source>
        <dbReference type="Proteomes" id="UP000730481"/>
    </source>
</evidence>
<keyword evidence="4" id="KW-0408">Iron</keyword>
<evidence type="ECO:0000256" key="4">
    <source>
        <dbReference type="ARBA" id="ARBA00023004"/>
    </source>
</evidence>
<dbReference type="InterPro" id="IPR050364">
    <property type="entry name" value="Cytochrome_P450_fung"/>
</dbReference>
<dbReference type="Pfam" id="PF00067">
    <property type="entry name" value="p450"/>
    <property type="match status" value="1"/>
</dbReference>
<name>A0A9P5AJ89_9HYPO</name>